<evidence type="ECO:0000313" key="2">
    <source>
        <dbReference type="EMBL" id="SHJ15124.1"/>
    </source>
</evidence>
<name>A0A1M6GYZ3_9FIRM</name>
<dbReference type="Proteomes" id="UP000184052">
    <property type="component" value="Unassembled WGS sequence"/>
</dbReference>
<dbReference type="InterPro" id="IPR036192">
    <property type="entry name" value="Cell_div_ZapA-like_sf"/>
</dbReference>
<dbReference type="InterPro" id="IPR053712">
    <property type="entry name" value="Bac_CellDiv_Activator"/>
</dbReference>
<keyword evidence="1" id="KW-0175">Coiled coil</keyword>
<sequence>MQGYNSVEIKIAGKKYKVQTNENQEYIKKIEEMINSKIQQFKSTDKKFDSFSSLAFTTFIISDKYFKILDQLEKAKQIEKSAINPVEIKKLKEEKSNLVIDLERSTEEKDKLLQELIQKNSEFDILANKLTEYENMLKEKDEELAFMNEMNKELDDKFKKLSEDLFMIREESEETREIQMPLILEEVESSERKDIADSLLSQNESGRYVPDVSKLLDSLDIKEE</sequence>
<feature type="coiled-coil region" evidence="1">
    <location>
        <begin position="88"/>
        <end position="164"/>
    </location>
</feature>
<dbReference type="STRING" id="1121476.SAMN02745751_01851"/>
<proteinExistence type="predicted"/>
<dbReference type="Pfam" id="PF05164">
    <property type="entry name" value="ZapA"/>
    <property type="match status" value="1"/>
</dbReference>
<reference evidence="2 3" key="1">
    <citation type="submission" date="2016-11" db="EMBL/GenBank/DDBJ databases">
        <authorList>
            <person name="Jaros S."/>
            <person name="Januszkiewicz K."/>
            <person name="Wedrychowicz H."/>
        </authorList>
    </citation>
    <scope>NUCLEOTIDE SEQUENCE [LARGE SCALE GENOMIC DNA]</scope>
    <source>
        <strain evidence="2 3">DSM 17477</strain>
    </source>
</reference>
<gene>
    <name evidence="2" type="ORF">SAMN02745751_01851</name>
</gene>
<dbReference type="SUPFAM" id="SSF102829">
    <property type="entry name" value="Cell division protein ZapA-like"/>
    <property type="match status" value="1"/>
</dbReference>
<dbReference type="EMBL" id="FQZL01000012">
    <property type="protein sequence ID" value="SHJ15124.1"/>
    <property type="molecule type" value="Genomic_DNA"/>
</dbReference>
<dbReference type="InterPro" id="IPR007838">
    <property type="entry name" value="Cell_div_ZapA-like"/>
</dbReference>
<dbReference type="Gene3D" id="6.10.250.790">
    <property type="match status" value="1"/>
</dbReference>
<dbReference type="RefSeq" id="WP_073049303.1">
    <property type="nucleotide sequence ID" value="NZ_FQZL01000012.1"/>
</dbReference>
<organism evidence="2 3">
    <name type="scientific">Dethiosulfatibacter aminovorans DSM 17477</name>
    <dbReference type="NCBI Taxonomy" id="1121476"/>
    <lineage>
        <taxon>Bacteria</taxon>
        <taxon>Bacillati</taxon>
        <taxon>Bacillota</taxon>
        <taxon>Tissierellia</taxon>
        <taxon>Dethiosulfatibacter</taxon>
    </lineage>
</organism>
<keyword evidence="2" id="KW-0132">Cell division</keyword>
<dbReference type="GO" id="GO:0051301">
    <property type="term" value="P:cell division"/>
    <property type="evidence" value="ECO:0007669"/>
    <property type="project" value="UniProtKB-KW"/>
</dbReference>
<dbReference type="AlphaFoldDB" id="A0A1M6GYZ3"/>
<evidence type="ECO:0000313" key="3">
    <source>
        <dbReference type="Proteomes" id="UP000184052"/>
    </source>
</evidence>
<accession>A0A1M6GYZ3</accession>
<keyword evidence="2" id="KW-0131">Cell cycle</keyword>
<keyword evidence="3" id="KW-1185">Reference proteome</keyword>
<dbReference type="OrthoDB" id="1711036at2"/>
<protein>
    <submittedName>
        <fullName evidence="2">Cell division protein ZapA</fullName>
    </submittedName>
</protein>
<evidence type="ECO:0000256" key="1">
    <source>
        <dbReference type="SAM" id="Coils"/>
    </source>
</evidence>